<proteinExistence type="predicted"/>
<comment type="caution">
    <text evidence="7">The sequence shown here is derived from an EMBL/GenBank/DDBJ whole genome shotgun (WGS) entry which is preliminary data.</text>
</comment>
<keyword evidence="8" id="KW-1185">Reference proteome</keyword>
<feature type="transmembrane region" description="Helical" evidence="6">
    <location>
        <begin position="115"/>
        <end position="138"/>
    </location>
</feature>
<keyword evidence="5 6" id="KW-0472">Membrane</keyword>
<feature type="transmembrane region" description="Helical" evidence="6">
    <location>
        <begin position="34"/>
        <end position="54"/>
    </location>
</feature>
<evidence type="ECO:0000256" key="4">
    <source>
        <dbReference type="ARBA" id="ARBA00022989"/>
    </source>
</evidence>
<dbReference type="InterPro" id="IPR036259">
    <property type="entry name" value="MFS_trans_sf"/>
</dbReference>
<reference evidence="8" key="1">
    <citation type="journal article" date="2019" name="Int. J. Syst. Evol. Microbiol.">
        <title>The Global Catalogue of Microorganisms (GCM) 10K type strain sequencing project: providing services to taxonomists for standard genome sequencing and annotation.</title>
        <authorList>
            <consortium name="The Broad Institute Genomics Platform"/>
            <consortium name="The Broad Institute Genome Sequencing Center for Infectious Disease"/>
            <person name="Wu L."/>
            <person name="Ma J."/>
        </authorList>
    </citation>
    <scope>NUCLEOTIDE SEQUENCE [LARGE SCALE GENOMIC DNA]</scope>
    <source>
        <strain evidence="8">JCM 6486</strain>
    </source>
</reference>
<evidence type="ECO:0008006" key="9">
    <source>
        <dbReference type="Google" id="ProtNLM"/>
    </source>
</evidence>
<feature type="transmembrane region" description="Helical" evidence="6">
    <location>
        <begin position="7"/>
        <end position="28"/>
    </location>
</feature>
<evidence type="ECO:0000256" key="5">
    <source>
        <dbReference type="ARBA" id="ARBA00023136"/>
    </source>
</evidence>
<dbReference type="EMBL" id="BAAACP010000008">
    <property type="protein sequence ID" value="GAA0863940.1"/>
    <property type="molecule type" value="Genomic_DNA"/>
</dbReference>
<dbReference type="InterPro" id="IPR018385">
    <property type="entry name" value="C4_dicarb_anaerob_car-like"/>
</dbReference>
<evidence type="ECO:0000256" key="6">
    <source>
        <dbReference type="SAM" id="Phobius"/>
    </source>
</evidence>
<feature type="transmembrane region" description="Helical" evidence="6">
    <location>
        <begin position="91"/>
        <end position="109"/>
    </location>
</feature>
<protein>
    <recommendedName>
        <fullName evidence="9">DUF2178 domain-containing protein</fullName>
    </recommendedName>
</protein>
<evidence type="ECO:0000313" key="8">
    <source>
        <dbReference type="Proteomes" id="UP001400965"/>
    </source>
</evidence>
<accession>A0ABP3XH78</accession>
<sequence length="142" mass="16503">MKKSTLYIGLCYLAIGICAILFGLFGPSIENDEIIWGIAGGGIVPGLFMIYKYFYWSKPENKPKYEEKLKKEQIILKDERKIMLREKSARITYIILFFLLAILIPIFTIMNVNRIVIITLSIIWAFIYVCGIVVFRILDKRL</sequence>
<dbReference type="Proteomes" id="UP001400965">
    <property type="component" value="Unassembled WGS sequence"/>
</dbReference>
<dbReference type="Pfam" id="PF03606">
    <property type="entry name" value="DcuC"/>
    <property type="match status" value="1"/>
</dbReference>
<name>A0ABP3XH78_9FIRM</name>
<gene>
    <name evidence="7" type="ORF">GCM10008917_15470</name>
</gene>
<evidence type="ECO:0000256" key="1">
    <source>
        <dbReference type="ARBA" id="ARBA00004651"/>
    </source>
</evidence>
<keyword evidence="2" id="KW-1003">Cell membrane</keyword>
<evidence type="ECO:0000256" key="2">
    <source>
        <dbReference type="ARBA" id="ARBA00022475"/>
    </source>
</evidence>
<evidence type="ECO:0000313" key="7">
    <source>
        <dbReference type="EMBL" id="GAA0863940.1"/>
    </source>
</evidence>
<keyword evidence="4 6" id="KW-1133">Transmembrane helix</keyword>
<evidence type="ECO:0000256" key="3">
    <source>
        <dbReference type="ARBA" id="ARBA00022692"/>
    </source>
</evidence>
<comment type="subcellular location">
    <subcellularLocation>
        <location evidence="1">Cell membrane</location>
        <topology evidence="1">Multi-pass membrane protein</topology>
    </subcellularLocation>
</comment>
<organism evidence="7 8">
    <name type="scientific">Paraclostridium tenue</name>
    <dbReference type="NCBI Taxonomy" id="1737"/>
    <lineage>
        <taxon>Bacteria</taxon>
        <taxon>Bacillati</taxon>
        <taxon>Bacillota</taxon>
        <taxon>Clostridia</taxon>
        <taxon>Peptostreptococcales</taxon>
        <taxon>Peptostreptococcaceae</taxon>
        <taxon>Paraclostridium</taxon>
    </lineage>
</organism>
<dbReference type="SUPFAM" id="SSF103473">
    <property type="entry name" value="MFS general substrate transporter"/>
    <property type="match status" value="1"/>
</dbReference>
<dbReference type="RefSeq" id="WP_346044591.1">
    <property type="nucleotide sequence ID" value="NZ_BAAACP010000008.1"/>
</dbReference>
<keyword evidence="3 6" id="KW-0812">Transmembrane</keyword>
<dbReference type="Gene3D" id="1.20.1250.20">
    <property type="entry name" value="MFS general substrate transporter like domains"/>
    <property type="match status" value="1"/>
</dbReference>